<reference evidence="2 3" key="1">
    <citation type="journal article" date="2019" name="Nat. Ecol. Evol.">
        <title>Megaphylogeny resolves global patterns of mushroom evolution.</title>
        <authorList>
            <person name="Varga T."/>
            <person name="Krizsan K."/>
            <person name="Foldi C."/>
            <person name="Dima B."/>
            <person name="Sanchez-Garcia M."/>
            <person name="Sanchez-Ramirez S."/>
            <person name="Szollosi G.J."/>
            <person name="Szarkandi J.G."/>
            <person name="Papp V."/>
            <person name="Albert L."/>
            <person name="Andreopoulos W."/>
            <person name="Angelini C."/>
            <person name="Antonin V."/>
            <person name="Barry K.W."/>
            <person name="Bougher N.L."/>
            <person name="Buchanan P."/>
            <person name="Buyck B."/>
            <person name="Bense V."/>
            <person name="Catcheside P."/>
            <person name="Chovatia M."/>
            <person name="Cooper J."/>
            <person name="Damon W."/>
            <person name="Desjardin D."/>
            <person name="Finy P."/>
            <person name="Geml J."/>
            <person name="Haridas S."/>
            <person name="Hughes K."/>
            <person name="Justo A."/>
            <person name="Karasinski D."/>
            <person name="Kautmanova I."/>
            <person name="Kiss B."/>
            <person name="Kocsube S."/>
            <person name="Kotiranta H."/>
            <person name="LaButti K.M."/>
            <person name="Lechner B.E."/>
            <person name="Liimatainen K."/>
            <person name="Lipzen A."/>
            <person name="Lukacs Z."/>
            <person name="Mihaltcheva S."/>
            <person name="Morgado L.N."/>
            <person name="Niskanen T."/>
            <person name="Noordeloos M.E."/>
            <person name="Ohm R.A."/>
            <person name="Ortiz-Santana B."/>
            <person name="Ovrebo C."/>
            <person name="Racz N."/>
            <person name="Riley R."/>
            <person name="Savchenko A."/>
            <person name="Shiryaev A."/>
            <person name="Soop K."/>
            <person name="Spirin V."/>
            <person name="Szebenyi C."/>
            <person name="Tomsovsky M."/>
            <person name="Tulloss R.E."/>
            <person name="Uehling J."/>
            <person name="Grigoriev I.V."/>
            <person name="Vagvolgyi C."/>
            <person name="Papp T."/>
            <person name="Martin F.M."/>
            <person name="Miettinen O."/>
            <person name="Hibbett D.S."/>
            <person name="Nagy L.G."/>
        </authorList>
    </citation>
    <scope>NUCLEOTIDE SEQUENCE [LARGE SCALE GENOMIC DNA]</scope>
    <source>
        <strain evidence="2 3">OMC1185</strain>
    </source>
</reference>
<organism evidence="2 3">
    <name type="scientific">Heliocybe sulcata</name>
    <dbReference type="NCBI Taxonomy" id="5364"/>
    <lineage>
        <taxon>Eukaryota</taxon>
        <taxon>Fungi</taxon>
        <taxon>Dikarya</taxon>
        <taxon>Basidiomycota</taxon>
        <taxon>Agaricomycotina</taxon>
        <taxon>Agaricomycetes</taxon>
        <taxon>Gloeophyllales</taxon>
        <taxon>Gloeophyllaceae</taxon>
        <taxon>Heliocybe</taxon>
    </lineage>
</organism>
<evidence type="ECO:0000313" key="3">
    <source>
        <dbReference type="Proteomes" id="UP000305948"/>
    </source>
</evidence>
<feature type="region of interest" description="Disordered" evidence="1">
    <location>
        <begin position="499"/>
        <end position="540"/>
    </location>
</feature>
<feature type="compositionally biased region" description="Polar residues" evidence="1">
    <location>
        <begin position="512"/>
        <end position="523"/>
    </location>
</feature>
<dbReference type="Proteomes" id="UP000305948">
    <property type="component" value="Unassembled WGS sequence"/>
</dbReference>
<dbReference type="EMBL" id="ML213503">
    <property type="protein sequence ID" value="TFK57004.1"/>
    <property type="molecule type" value="Genomic_DNA"/>
</dbReference>
<dbReference type="STRING" id="5364.A0A5C3NGZ5"/>
<gene>
    <name evidence="2" type="ORF">OE88DRAFT_1640801</name>
</gene>
<feature type="compositionally biased region" description="Basic residues" evidence="1">
    <location>
        <begin position="242"/>
        <end position="252"/>
    </location>
</feature>
<dbReference type="AlphaFoldDB" id="A0A5C3NGZ5"/>
<feature type="region of interest" description="Disordered" evidence="1">
    <location>
        <begin position="234"/>
        <end position="325"/>
    </location>
</feature>
<accession>A0A5C3NGZ5</accession>
<name>A0A5C3NGZ5_9AGAM</name>
<feature type="compositionally biased region" description="Basic residues" evidence="1">
    <location>
        <begin position="594"/>
        <end position="607"/>
    </location>
</feature>
<evidence type="ECO:0000256" key="1">
    <source>
        <dbReference type="SAM" id="MobiDB-lite"/>
    </source>
</evidence>
<feature type="compositionally biased region" description="Basic and acidic residues" evidence="1">
    <location>
        <begin position="499"/>
        <end position="511"/>
    </location>
</feature>
<protein>
    <submittedName>
        <fullName evidence="2">Uncharacterized protein</fullName>
    </submittedName>
</protein>
<feature type="compositionally biased region" description="Basic and acidic residues" evidence="1">
    <location>
        <begin position="288"/>
        <end position="310"/>
    </location>
</feature>
<dbReference type="OrthoDB" id="2747971at2759"/>
<proteinExistence type="predicted"/>
<feature type="region of interest" description="Disordered" evidence="1">
    <location>
        <begin position="580"/>
        <end position="617"/>
    </location>
</feature>
<feature type="compositionally biased region" description="Polar residues" evidence="1">
    <location>
        <begin position="277"/>
        <end position="287"/>
    </location>
</feature>
<evidence type="ECO:0000313" key="2">
    <source>
        <dbReference type="EMBL" id="TFK57004.1"/>
    </source>
</evidence>
<keyword evidence="3" id="KW-1185">Reference proteome</keyword>
<sequence length="617" mass="69080">MDEVRFELIPWKQKTWRQEIPFVDAVKSLRSNKPLITLNIHGEIESLLDGNIATFCHAGIWAFGNEYSTGNFVPRGQPVPNSVPDTRAVFEPGWDAQITCAFDTRSDESLFDMAKEIDGHVTNTIGFNIRKVPRRPFQDGSQRRRWYWQTPLFYPRTIANTNWKVPASVHPWIRDAAAVSQDWIPNPVTPRMLHYTDTEFLPIQQADPPMFQAGDIVWVSFTLQYVVTDKHCVPRDQEHSSKTIKKPRKRIAPGRAPTDRETVMPARSLRTDANDTGCMTPSSVSHTKQPEYRKDIPAPKDFSLDDESRHQAKHTAANRNTASSTRRGIIQAALELRGELDVELSQQPSVMVEKTAMVSDNRGGTTIDEPDAATAYAHRYDEEFWINVPIPDVPDELLESGPRQNAGTADIQAILDSGLQPRVHTGQCSTSSDSRGQDGADRISIHASANNDVSVISSNKDPEDNIVSERLKRPITRQHRPVIHTSHGVYFARGDLEHQRTPPAKQNHEASSHSTGGQDTEFTPATERSVPTKEEASELEYADEVIPTEDIYNGDPNAIAPSLGPMTYLADLVRSVGDLKQLSGKSEPNTSRSAKSKKRKRPTRITRKLPSTYTNTC</sequence>